<evidence type="ECO:0000313" key="2">
    <source>
        <dbReference type="EMBL" id="TWI49167.1"/>
    </source>
</evidence>
<evidence type="ECO:0008006" key="5">
    <source>
        <dbReference type="Google" id="ProtNLM"/>
    </source>
</evidence>
<evidence type="ECO:0000313" key="1">
    <source>
        <dbReference type="EMBL" id="RDI56597.1"/>
    </source>
</evidence>
<sequence length="235" mass="27891">MKKNIILLISISVLLGCSSKIKSITEFTNQDGILDKNRIAEFDKEGNKLLEQNFGNVRANRITKSEYKNGLKILEIDCDYFQKQDTCVLRQFSKFEYDSNDRLITEIKFEEDSATRFIRNHLYFKDMKLIKTMSWGMIASKQPDYNKGSVYIDTIYYDKVKRKIKIISGSPDFSKPYIEIYKYTKNGYLRELKGTYNNDTVVSYKYNKLQKKAIKNKIDFDFGDMKRNKYKFDYY</sequence>
<reference evidence="1 3" key="2">
    <citation type="submission" date="2018-07" db="EMBL/GenBank/DDBJ databases">
        <title>Genomic Encyclopedia of Type Strains, Phase IV (KMG-IV): sequencing the most valuable type-strain genomes for metagenomic binning, comparative biology and taxonomic classification.</title>
        <authorList>
            <person name="Goeker M."/>
        </authorList>
    </citation>
    <scope>NUCLEOTIDE SEQUENCE [LARGE SCALE GENOMIC DNA]</scope>
    <source>
        <strain evidence="1 3">DSM 19728</strain>
    </source>
</reference>
<dbReference type="EMBL" id="QQBA01000004">
    <property type="protein sequence ID" value="RDI56597.1"/>
    <property type="molecule type" value="Genomic_DNA"/>
</dbReference>
<reference evidence="2" key="3">
    <citation type="submission" date="2019-07" db="EMBL/GenBank/DDBJ databases">
        <authorList>
            <person name="Whitman W."/>
            <person name="Huntemann M."/>
            <person name="Clum A."/>
            <person name="Pillay M."/>
            <person name="Palaniappan K."/>
            <person name="Varghese N."/>
            <person name="Mikhailova N."/>
            <person name="Stamatis D."/>
            <person name="Reddy T."/>
            <person name="Daum C."/>
            <person name="Shapiro N."/>
            <person name="Ivanova N."/>
            <person name="Kyrpides N."/>
            <person name="Woyke T."/>
        </authorList>
    </citation>
    <scope>NUCLEOTIDE SEQUENCE</scope>
    <source>
        <strain evidence="2">CGMCC 1.5380</strain>
    </source>
</reference>
<evidence type="ECO:0000313" key="4">
    <source>
        <dbReference type="Proteomes" id="UP000321392"/>
    </source>
</evidence>
<protein>
    <recommendedName>
        <fullName evidence="5">YD repeat-containing protein</fullName>
    </recommendedName>
</protein>
<dbReference type="AlphaFoldDB" id="A0A562PXM1"/>
<dbReference type="OrthoDB" id="1345541at2"/>
<reference evidence="2 4" key="1">
    <citation type="journal article" date="2015" name="Stand. Genomic Sci.">
        <title>Genomic Encyclopedia of Bacterial and Archaeal Type Strains, Phase III: the genomes of soil and plant-associated and newly described type strains.</title>
        <authorList>
            <person name="Whitman W.B."/>
            <person name="Woyke T."/>
            <person name="Klenk H.P."/>
            <person name="Zhou Y."/>
            <person name="Lilburn T.G."/>
            <person name="Beck B.J."/>
            <person name="De Vos P."/>
            <person name="Vandamme P."/>
            <person name="Eisen J.A."/>
            <person name="Garrity G."/>
            <person name="Hugenholtz P."/>
            <person name="Kyrpides N.C."/>
        </authorList>
    </citation>
    <scope>NUCLEOTIDE SEQUENCE [LARGE SCALE GENOMIC DNA]</scope>
    <source>
        <strain evidence="2 4">CGMCC 1.5380</strain>
    </source>
</reference>
<accession>A0A562PXM1</accession>
<dbReference type="EMBL" id="VLKX01000004">
    <property type="protein sequence ID" value="TWI49167.1"/>
    <property type="molecule type" value="Genomic_DNA"/>
</dbReference>
<organism evidence="2 4">
    <name type="scientific">Flavobacterium glaciei</name>
    <dbReference type="NCBI Taxonomy" id="386300"/>
    <lineage>
        <taxon>Bacteria</taxon>
        <taxon>Pseudomonadati</taxon>
        <taxon>Bacteroidota</taxon>
        <taxon>Flavobacteriia</taxon>
        <taxon>Flavobacteriales</taxon>
        <taxon>Flavobacteriaceae</taxon>
        <taxon>Flavobacterium</taxon>
    </lineage>
</organism>
<dbReference type="Proteomes" id="UP000321392">
    <property type="component" value="Unassembled WGS sequence"/>
</dbReference>
<dbReference type="RefSeq" id="WP_146841103.1">
    <property type="nucleotide sequence ID" value="NZ_QQBA01000004.1"/>
</dbReference>
<name>A0A562PXM1_9FLAO</name>
<keyword evidence="3" id="KW-1185">Reference proteome</keyword>
<gene>
    <name evidence="1" type="ORF">DFR66_104163</name>
    <name evidence="2" type="ORF">IQ02_01156</name>
</gene>
<proteinExistence type="predicted"/>
<comment type="caution">
    <text evidence="2">The sequence shown here is derived from an EMBL/GenBank/DDBJ whole genome shotgun (WGS) entry which is preliminary data.</text>
</comment>
<dbReference type="PROSITE" id="PS51257">
    <property type="entry name" value="PROKAR_LIPOPROTEIN"/>
    <property type="match status" value="1"/>
</dbReference>
<evidence type="ECO:0000313" key="3">
    <source>
        <dbReference type="Proteomes" id="UP000254518"/>
    </source>
</evidence>
<dbReference type="Proteomes" id="UP000254518">
    <property type="component" value="Unassembled WGS sequence"/>
</dbReference>